<evidence type="ECO:0000256" key="3">
    <source>
        <dbReference type="ARBA" id="ARBA00022801"/>
    </source>
</evidence>
<dbReference type="SFLD" id="SFLDG01129">
    <property type="entry name" value="C1.5:_HAD__Beta-PGM__Phosphata"/>
    <property type="match status" value="1"/>
</dbReference>
<evidence type="ECO:0000256" key="1">
    <source>
        <dbReference type="ARBA" id="ARBA00001946"/>
    </source>
</evidence>
<accession>A0ABN3Y1K5</accession>
<dbReference type="NCBIfam" id="TIGR01549">
    <property type="entry name" value="HAD-SF-IA-v1"/>
    <property type="match status" value="1"/>
</dbReference>
<comment type="caution">
    <text evidence="5">The sequence shown here is derived from an EMBL/GenBank/DDBJ whole genome shotgun (WGS) entry which is preliminary data.</text>
</comment>
<dbReference type="Pfam" id="PF13419">
    <property type="entry name" value="HAD_2"/>
    <property type="match status" value="1"/>
</dbReference>
<dbReference type="RefSeq" id="WP_068708741.1">
    <property type="nucleotide sequence ID" value="NZ_BAAAXQ010000015.1"/>
</dbReference>
<keyword evidence="2" id="KW-0479">Metal-binding</keyword>
<dbReference type="PANTHER" id="PTHR46470">
    <property type="entry name" value="N-ACYLNEURAMINATE-9-PHOSPHATASE"/>
    <property type="match status" value="1"/>
</dbReference>
<dbReference type="InterPro" id="IPR023198">
    <property type="entry name" value="PGP-like_dom2"/>
</dbReference>
<dbReference type="InterPro" id="IPR051400">
    <property type="entry name" value="HAD-like_hydrolase"/>
</dbReference>
<keyword evidence="6" id="KW-1185">Reference proteome</keyword>
<dbReference type="EMBL" id="BAAAXQ010000015">
    <property type="protein sequence ID" value="GAA3012775.1"/>
    <property type="molecule type" value="Genomic_DNA"/>
</dbReference>
<dbReference type="SUPFAM" id="SSF56784">
    <property type="entry name" value="HAD-like"/>
    <property type="match status" value="1"/>
</dbReference>
<evidence type="ECO:0000313" key="5">
    <source>
        <dbReference type="EMBL" id="GAA3012775.1"/>
    </source>
</evidence>
<sequence length="237" mass="27565">MKRVFVFDIDDTLYDQLRAFKRAVENLQIGNQKALDIPSLYQLMKKYGDETFSSTGFDKEKLREMHVFRIKRTLQEYGIKINSKQAMQFQLDFEEYQNDIELFPRMEELLDLLVAEKQVVGVITNGTIDKQVKKIKALKLHKWIPKNNILISESIGVSKPKKSIFKCFEKALSLSSKNEIYYIGDNYLNDVLGPKAVGWNTIWVNYREHNKPIGCKADYIVQDPKSLYGLIAKLIKT</sequence>
<comment type="cofactor">
    <cofactor evidence="1">
        <name>Mg(2+)</name>
        <dbReference type="ChEBI" id="CHEBI:18420"/>
    </cofactor>
</comment>
<dbReference type="Gene3D" id="1.10.150.240">
    <property type="entry name" value="Putative phosphatase, domain 2"/>
    <property type="match status" value="1"/>
</dbReference>
<proteinExistence type="predicted"/>
<evidence type="ECO:0000256" key="4">
    <source>
        <dbReference type="ARBA" id="ARBA00022842"/>
    </source>
</evidence>
<dbReference type="InterPro" id="IPR041492">
    <property type="entry name" value="HAD_2"/>
</dbReference>
<dbReference type="InterPro" id="IPR023214">
    <property type="entry name" value="HAD_sf"/>
</dbReference>
<reference evidence="5 6" key="1">
    <citation type="journal article" date="2019" name="Int. J. Syst. Evol. Microbiol.">
        <title>The Global Catalogue of Microorganisms (GCM) 10K type strain sequencing project: providing services to taxonomists for standard genome sequencing and annotation.</title>
        <authorList>
            <consortium name="The Broad Institute Genomics Platform"/>
            <consortium name="The Broad Institute Genome Sequencing Center for Infectious Disease"/>
            <person name="Wu L."/>
            <person name="Ma J."/>
        </authorList>
    </citation>
    <scope>NUCLEOTIDE SEQUENCE [LARGE SCALE GENOMIC DNA]</scope>
    <source>
        <strain evidence="5 6">JCM 8736</strain>
    </source>
</reference>
<dbReference type="InterPro" id="IPR006439">
    <property type="entry name" value="HAD-SF_hydro_IA"/>
</dbReference>
<dbReference type="Gene3D" id="3.40.50.1000">
    <property type="entry name" value="HAD superfamily/HAD-like"/>
    <property type="match status" value="1"/>
</dbReference>
<evidence type="ECO:0000313" key="6">
    <source>
        <dbReference type="Proteomes" id="UP001501577"/>
    </source>
</evidence>
<keyword evidence="4" id="KW-0460">Magnesium</keyword>
<organism evidence="5 6">
    <name type="scientific">Tetragenococcus solitarius</name>
    <dbReference type="NCBI Taxonomy" id="71453"/>
    <lineage>
        <taxon>Bacteria</taxon>
        <taxon>Bacillati</taxon>
        <taxon>Bacillota</taxon>
        <taxon>Bacilli</taxon>
        <taxon>Lactobacillales</taxon>
        <taxon>Enterococcaceae</taxon>
        <taxon>Tetragenococcus</taxon>
    </lineage>
</organism>
<name>A0ABN3Y1K5_9ENTE</name>
<keyword evidence="3 5" id="KW-0378">Hydrolase</keyword>
<dbReference type="GO" id="GO:0016787">
    <property type="term" value="F:hydrolase activity"/>
    <property type="evidence" value="ECO:0007669"/>
    <property type="project" value="UniProtKB-KW"/>
</dbReference>
<dbReference type="InterPro" id="IPR036412">
    <property type="entry name" value="HAD-like_sf"/>
</dbReference>
<protein>
    <submittedName>
        <fullName evidence="5">HAD family hydrolase</fullName>
    </submittedName>
</protein>
<dbReference type="PANTHER" id="PTHR46470:SF2">
    <property type="entry name" value="GLYCERALDEHYDE 3-PHOSPHATE PHOSPHATASE"/>
    <property type="match status" value="1"/>
</dbReference>
<evidence type="ECO:0000256" key="2">
    <source>
        <dbReference type="ARBA" id="ARBA00022723"/>
    </source>
</evidence>
<dbReference type="SFLD" id="SFLDS00003">
    <property type="entry name" value="Haloacid_Dehalogenase"/>
    <property type="match status" value="1"/>
</dbReference>
<dbReference type="Proteomes" id="UP001501577">
    <property type="component" value="Unassembled WGS sequence"/>
</dbReference>
<gene>
    <name evidence="5" type="ORF">GCM10019998_06230</name>
</gene>